<dbReference type="RefSeq" id="WP_125468743.1">
    <property type="nucleotide sequence ID" value="NZ_RWBG01000007.1"/>
</dbReference>
<organism evidence="2 3">
    <name type="scientific">Mangrovimonas spongiae</name>
    <dbReference type="NCBI Taxonomy" id="2494697"/>
    <lineage>
        <taxon>Bacteria</taxon>
        <taxon>Pseudomonadati</taxon>
        <taxon>Bacteroidota</taxon>
        <taxon>Flavobacteriia</taxon>
        <taxon>Flavobacteriales</taxon>
        <taxon>Flavobacteriaceae</taxon>
        <taxon>Mangrovimonas</taxon>
    </lineage>
</organism>
<name>A0A428JVI9_9FLAO</name>
<evidence type="ECO:0000313" key="3">
    <source>
        <dbReference type="Proteomes" id="UP000270620"/>
    </source>
</evidence>
<dbReference type="Proteomes" id="UP000270620">
    <property type="component" value="Unassembled WGS sequence"/>
</dbReference>
<dbReference type="EMBL" id="RWBG01000007">
    <property type="protein sequence ID" value="RSK38128.1"/>
    <property type="molecule type" value="Genomic_DNA"/>
</dbReference>
<keyword evidence="1" id="KW-1133">Transmembrane helix</keyword>
<keyword evidence="1" id="KW-0472">Membrane</keyword>
<dbReference type="AlphaFoldDB" id="A0A428JVI9"/>
<gene>
    <name evidence="2" type="ORF">EJA19_12625</name>
</gene>
<comment type="caution">
    <text evidence="2">The sequence shown here is derived from an EMBL/GenBank/DDBJ whole genome shotgun (WGS) entry which is preliminary data.</text>
</comment>
<keyword evidence="1" id="KW-0812">Transmembrane</keyword>
<accession>A0A428JVI9</accession>
<evidence type="ECO:0000256" key="1">
    <source>
        <dbReference type="SAM" id="Phobius"/>
    </source>
</evidence>
<feature type="transmembrane region" description="Helical" evidence="1">
    <location>
        <begin position="21"/>
        <end position="40"/>
    </location>
</feature>
<evidence type="ECO:0000313" key="2">
    <source>
        <dbReference type="EMBL" id="RSK38128.1"/>
    </source>
</evidence>
<sequence>MIKIFRKIRQDLLSKGKTGKYLKYAIGEIILVVIGILIALQINNKNDERKAEESVKKFYEATILDLEEASNATKTQINWFKMYQDLNFSLYEQSRKQIPNDSTLNFNLLIWTHSFRPLITDNYESKFDQINNDKIQELFRDIIWREQLVVEAIEEWNLMKIGTLRPFFFKNNINNVDESFSAERYKFIMYEVELLDSDSLIAHYNTSEFDQILYELRHKTSWAIQCFDGLEASNKNLRLALEYYLDGDYLNLNKIKSLKYYMKDE</sequence>
<keyword evidence="3" id="KW-1185">Reference proteome</keyword>
<proteinExistence type="predicted"/>
<dbReference type="OrthoDB" id="1417761at2"/>
<reference evidence="2 3" key="1">
    <citation type="submission" date="2018-12" db="EMBL/GenBank/DDBJ databases">
        <title>Mangrovimonas spongiae sp. nov., a novel member of the genus Mangrovimonas isolated from marine sponge.</title>
        <authorList>
            <person name="Zhuang L."/>
            <person name="Luo L."/>
        </authorList>
    </citation>
    <scope>NUCLEOTIDE SEQUENCE [LARGE SCALE GENOMIC DNA]</scope>
    <source>
        <strain evidence="2 3">HN-E26</strain>
    </source>
</reference>
<protein>
    <submittedName>
        <fullName evidence="2">Uncharacterized protein</fullName>
    </submittedName>
</protein>